<feature type="transmembrane region" description="Helical" evidence="5">
    <location>
        <begin position="426"/>
        <end position="448"/>
    </location>
</feature>
<dbReference type="InterPro" id="IPR020846">
    <property type="entry name" value="MFS_dom"/>
</dbReference>
<feature type="transmembrane region" description="Helical" evidence="5">
    <location>
        <begin position="460"/>
        <end position="485"/>
    </location>
</feature>
<dbReference type="Gene3D" id="1.20.1250.20">
    <property type="entry name" value="MFS general substrate transporter like domains"/>
    <property type="match status" value="1"/>
</dbReference>
<feature type="transmembrane region" description="Helical" evidence="5">
    <location>
        <begin position="152"/>
        <end position="173"/>
    </location>
</feature>
<organism evidence="7 8">
    <name type="scientific">Claviceps africana</name>
    <dbReference type="NCBI Taxonomy" id="83212"/>
    <lineage>
        <taxon>Eukaryota</taxon>
        <taxon>Fungi</taxon>
        <taxon>Dikarya</taxon>
        <taxon>Ascomycota</taxon>
        <taxon>Pezizomycotina</taxon>
        <taxon>Sordariomycetes</taxon>
        <taxon>Hypocreomycetidae</taxon>
        <taxon>Hypocreales</taxon>
        <taxon>Clavicipitaceae</taxon>
        <taxon>Claviceps</taxon>
    </lineage>
</organism>
<accession>A0A8K0NNN8</accession>
<feature type="transmembrane region" description="Helical" evidence="5">
    <location>
        <begin position="94"/>
        <end position="115"/>
    </location>
</feature>
<feature type="transmembrane region" description="Helical" evidence="5">
    <location>
        <begin position="394"/>
        <end position="414"/>
    </location>
</feature>
<comment type="caution">
    <text evidence="7">The sequence shown here is derived from an EMBL/GenBank/DDBJ whole genome shotgun (WGS) entry which is preliminary data.</text>
</comment>
<dbReference type="PANTHER" id="PTHR23502:SF157">
    <property type="entry name" value="MAJOR FACILITATOR SUPERFAMILY (MFS) PROFILE DOMAIN-CONTAINING PROTEIN-RELATED"/>
    <property type="match status" value="1"/>
</dbReference>
<keyword evidence="8" id="KW-1185">Reference proteome</keyword>
<evidence type="ECO:0000313" key="8">
    <source>
        <dbReference type="Proteomes" id="UP000811619"/>
    </source>
</evidence>
<dbReference type="GO" id="GO:0022857">
    <property type="term" value="F:transmembrane transporter activity"/>
    <property type="evidence" value="ECO:0007669"/>
    <property type="project" value="InterPro"/>
</dbReference>
<dbReference type="InterPro" id="IPR011701">
    <property type="entry name" value="MFS"/>
</dbReference>
<evidence type="ECO:0000256" key="3">
    <source>
        <dbReference type="ARBA" id="ARBA00022989"/>
    </source>
</evidence>
<dbReference type="AlphaFoldDB" id="A0A8K0NNN8"/>
<evidence type="ECO:0000259" key="6">
    <source>
        <dbReference type="PROSITE" id="PS50850"/>
    </source>
</evidence>
<evidence type="ECO:0000313" key="7">
    <source>
        <dbReference type="EMBL" id="KAG5929130.1"/>
    </source>
</evidence>
<gene>
    <name evidence="7" type="ORF">E4U42_007034</name>
</gene>
<feature type="domain" description="Major facilitator superfamily (MFS) profile" evidence="6">
    <location>
        <begin position="57"/>
        <end position="490"/>
    </location>
</feature>
<feature type="transmembrane region" description="Helical" evidence="5">
    <location>
        <begin position="61"/>
        <end position="82"/>
    </location>
</feature>
<feature type="transmembrane region" description="Helical" evidence="5">
    <location>
        <begin position="367"/>
        <end position="388"/>
    </location>
</feature>
<feature type="transmembrane region" description="Helical" evidence="5">
    <location>
        <begin position="328"/>
        <end position="346"/>
    </location>
</feature>
<reference evidence="7" key="1">
    <citation type="journal article" date="2020" name="bioRxiv">
        <title>Whole genome comparisons of ergot fungi reveals the divergence and evolution of species within the genus Claviceps are the result of varying mechanisms driving genome evolution and host range expansion.</title>
        <authorList>
            <person name="Wyka S.A."/>
            <person name="Mondo S.J."/>
            <person name="Liu M."/>
            <person name="Dettman J."/>
            <person name="Nalam V."/>
            <person name="Broders K.D."/>
        </authorList>
    </citation>
    <scope>NUCLEOTIDE SEQUENCE</scope>
    <source>
        <strain evidence="7">CCC 489</strain>
    </source>
</reference>
<dbReference type="Pfam" id="PF07690">
    <property type="entry name" value="MFS_1"/>
    <property type="match status" value="1"/>
</dbReference>
<evidence type="ECO:0000256" key="1">
    <source>
        <dbReference type="ARBA" id="ARBA00004141"/>
    </source>
</evidence>
<name>A0A8K0NNN8_9HYPO</name>
<feature type="transmembrane region" description="Helical" evidence="5">
    <location>
        <begin position="290"/>
        <end position="308"/>
    </location>
</feature>
<evidence type="ECO:0000256" key="2">
    <source>
        <dbReference type="ARBA" id="ARBA00022692"/>
    </source>
</evidence>
<feature type="transmembrane region" description="Helical" evidence="5">
    <location>
        <begin position="185"/>
        <end position="209"/>
    </location>
</feature>
<protein>
    <recommendedName>
        <fullName evidence="6">Major facilitator superfamily (MFS) profile domain-containing protein</fullName>
    </recommendedName>
</protein>
<dbReference type="PROSITE" id="PS50850">
    <property type="entry name" value="MFS"/>
    <property type="match status" value="1"/>
</dbReference>
<dbReference type="EMBL" id="SRPY01000077">
    <property type="protein sequence ID" value="KAG5929130.1"/>
    <property type="molecule type" value="Genomic_DNA"/>
</dbReference>
<keyword evidence="4 5" id="KW-0472">Membrane</keyword>
<evidence type="ECO:0000256" key="5">
    <source>
        <dbReference type="SAM" id="Phobius"/>
    </source>
</evidence>
<feature type="transmembrane region" description="Helical" evidence="5">
    <location>
        <begin position="127"/>
        <end position="146"/>
    </location>
</feature>
<dbReference type="PANTHER" id="PTHR23502">
    <property type="entry name" value="MAJOR FACILITATOR SUPERFAMILY"/>
    <property type="match status" value="1"/>
</dbReference>
<dbReference type="GO" id="GO:0016020">
    <property type="term" value="C:membrane"/>
    <property type="evidence" value="ECO:0007669"/>
    <property type="project" value="UniProtKB-SubCell"/>
</dbReference>
<keyword evidence="2 5" id="KW-0812">Transmembrane</keyword>
<dbReference type="Proteomes" id="UP000811619">
    <property type="component" value="Unassembled WGS sequence"/>
</dbReference>
<dbReference type="FunFam" id="1.20.1250.20:FF:000475">
    <property type="entry name" value="MFS multidrug transporter, putative"/>
    <property type="match status" value="1"/>
</dbReference>
<dbReference type="SUPFAM" id="SSF103473">
    <property type="entry name" value="MFS general substrate transporter"/>
    <property type="match status" value="1"/>
</dbReference>
<proteinExistence type="predicted"/>
<evidence type="ECO:0000256" key="4">
    <source>
        <dbReference type="ARBA" id="ARBA00023136"/>
    </source>
</evidence>
<keyword evidence="3 5" id="KW-1133">Transmembrane helix</keyword>
<dbReference type="InterPro" id="IPR036259">
    <property type="entry name" value="MFS_trans_sf"/>
</dbReference>
<dbReference type="OrthoDB" id="5410178at2759"/>
<comment type="subcellular location">
    <subcellularLocation>
        <location evidence="1">Membrane</location>
        <topology evidence="1">Multi-pass membrane protein</topology>
    </subcellularLocation>
</comment>
<feature type="transmembrane region" description="Helical" evidence="5">
    <location>
        <begin position="215"/>
        <end position="234"/>
    </location>
</feature>
<sequence>MISSQKESKLSQVALATSPSVEDLLELHELEYTPDGESIRWSVSNKRHPRNWSTCRKTYDIGLVIFLDFFTTAISTAGSSVAERARHELGLGKALSVFLFVSVYLLGQMVGGIMFPPYSEAFGRKKLYIVSTGLYGGFCALTGAVSSPASIVIGRFVCGLLSAIPTIVVAGSIEDMFNEKGRTWLIFIWTVLANLGLTVGPMIGILIIVNLTWQWVFYIAAIVMALTMLLLLGIRESRPSLLLDREVRSLQLQTGDRSLRALNPDHTPDLRTFVQVGLFRPLRLFFTEPIVFMVSTISAFATGLIYLFTEALPPIYESMGFSTTLSSLSLAALAIGLPLGIFTRIRDHRMLARRKQRGEAAEPEHKILGFCIAAPALAAGLWWFTWTIPPAVTGIHWIVPSLALVFVGYAVNEFDTVLTGYLADSYLSYSASGFAALSILRSLLSAVFPMAATTLFDGLGANGGCLVLAVLATLFCAVPPLFAVFGKRIRMRSEFARFSLTVYKENGVD</sequence>